<dbReference type="InterPro" id="IPR036779">
    <property type="entry name" value="LysM_dom_sf"/>
</dbReference>
<dbReference type="Gene3D" id="3.10.350.10">
    <property type="entry name" value="LysM domain"/>
    <property type="match status" value="1"/>
</dbReference>
<dbReference type="CDD" id="cd00118">
    <property type="entry name" value="LysM"/>
    <property type="match status" value="1"/>
</dbReference>
<dbReference type="Proteomes" id="UP000487350">
    <property type="component" value="Unassembled WGS sequence"/>
</dbReference>
<dbReference type="InterPro" id="IPR018392">
    <property type="entry name" value="LysM"/>
</dbReference>
<dbReference type="SMART" id="SM00257">
    <property type="entry name" value="LysM"/>
    <property type="match status" value="1"/>
</dbReference>
<feature type="domain" description="LysM" evidence="1">
    <location>
        <begin position="88"/>
        <end position="135"/>
    </location>
</feature>
<dbReference type="Pfam" id="PF01476">
    <property type="entry name" value="LysM"/>
    <property type="match status" value="1"/>
</dbReference>
<comment type="caution">
    <text evidence="2">The sequence shown here is derived from an EMBL/GenBank/DDBJ whole genome shotgun (WGS) entry which is preliminary data.</text>
</comment>
<dbReference type="PROSITE" id="PS51782">
    <property type="entry name" value="LYSM"/>
    <property type="match status" value="1"/>
</dbReference>
<dbReference type="AlphaFoldDB" id="A0A844ARH1"/>
<dbReference type="SUPFAM" id="SSF54106">
    <property type="entry name" value="LysM domain"/>
    <property type="match status" value="1"/>
</dbReference>
<dbReference type="OrthoDB" id="5526765at2"/>
<organism evidence="2 3">
    <name type="scientific">Caenimonas koreensis DSM 17982</name>
    <dbReference type="NCBI Taxonomy" id="1121255"/>
    <lineage>
        <taxon>Bacteria</taxon>
        <taxon>Pseudomonadati</taxon>
        <taxon>Pseudomonadota</taxon>
        <taxon>Betaproteobacteria</taxon>
        <taxon>Burkholderiales</taxon>
        <taxon>Comamonadaceae</taxon>
        <taxon>Caenimonas</taxon>
    </lineage>
</organism>
<evidence type="ECO:0000313" key="3">
    <source>
        <dbReference type="Proteomes" id="UP000487350"/>
    </source>
</evidence>
<accession>A0A844ARH1</accession>
<dbReference type="EMBL" id="WJBU01000005">
    <property type="protein sequence ID" value="MRD46970.1"/>
    <property type="molecule type" value="Genomic_DNA"/>
</dbReference>
<name>A0A844ARH1_9BURK</name>
<reference evidence="2 3" key="1">
    <citation type="submission" date="2019-11" db="EMBL/GenBank/DDBJ databases">
        <title>Caenimonas koreensis gen. nov., sp. nov., isolated from activated sludge.</title>
        <authorList>
            <person name="Seung H.R."/>
        </authorList>
    </citation>
    <scope>NUCLEOTIDE SEQUENCE [LARGE SCALE GENOMIC DNA]</scope>
    <source>
        <strain evidence="2 3">EMB320</strain>
    </source>
</reference>
<evidence type="ECO:0000313" key="2">
    <source>
        <dbReference type="EMBL" id="MRD46970.1"/>
    </source>
</evidence>
<gene>
    <name evidence="2" type="ORF">GHT07_06755</name>
</gene>
<sequence length="766" mass="78730">MKSVDSTLDADDRTFINDVRGQVLAVQQGTRLLREFIVNGEVLAQYGQGVDRVTARDKDGNPIFNDNIADFQLGYKSITPSYPNASPGTYTVQTGDTLRSIAQSAYGDSKRWYQIAEANGIASDAQLRVGVSLNLPNLVGTSHNDAGTFALYDPSKIVGDTSPYLALPPQPSDNFFAQVLMMAVAILVSVYTAGAVGQLLSVAAPTTAGGAAAGTLAATMEVGGAVFAGTATGTGASVVAAGAIGAAAGSVASQLVGMAAGLQNKLDWKGVALAAIGGGVGAALPPGPTMTTAVLRAVQTSALTQGIAVVTGLQKSFNWKGVAASAVGAGVGAAVGRELGDGFAGRLATGLIAGAATAVMRGGRISAQQIAVDAFGNALGLSIAEGATGSRNPVSGYDYRNEMDRASDAYNPAHQYDYRNQMDLASDNYNAVYAADYRNEMDRASDNYNPATEYKYRNGSDIASDHAAVVRVAAAKRQSAARLARESLSEKTRELNRLSAFAQYASAAASPVQSQVALGGACLTPAAQAGRYGSPGQYVSAYDPAAGRAAAARNNALLNFLGGQDKMAIGGLIASGASIWSGGDVQVASAVTDLVGPLDSLFAPMGGGASRASSASGSRRFGGTNRASGALSDAQMESLARQAFSEQASWKPSSRQGDELYNHAFNRHPSLATTEAGVISPAKYDASARLNIVNPESEIHALGGTRYAAFNQGTGQMTVFSFEGGGGLAAGRPTIHSYYIPLRNAMTTGTPFNSQGTVNLRDIWPR</sequence>
<proteinExistence type="predicted"/>
<evidence type="ECO:0000259" key="1">
    <source>
        <dbReference type="PROSITE" id="PS51782"/>
    </source>
</evidence>
<protein>
    <submittedName>
        <fullName evidence="2">LysM peptidoglycan-binding domain-containing protein</fullName>
    </submittedName>
</protein>
<keyword evidence="3" id="KW-1185">Reference proteome</keyword>